<evidence type="ECO:0000313" key="5">
    <source>
        <dbReference type="EMBL" id="CAK9035172.1"/>
    </source>
</evidence>
<dbReference type="Proteomes" id="UP001642464">
    <property type="component" value="Unassembled WGS sequence"/>
</dbReference>
<accession>A0ABP0L7M5</accession>
<dbReference type="PANTHER" id="PTHR23056:SF110">
    <property type="entry name" value="CALMODULIN"/>
    <property type="match status" value="1"/>
</dbReference>
<comment type="caution">
    <text evidence="5">The sequence shown here is derived from an EMBL/GenBank/DDBJ whole genome shotgun (WGS) entry which is preliminary data.</text>
</comment>
<sequence>MAARTLRHFPGQFWVRPSAQPREQPRAQPEVAQDLELAITEGRGERTRAQANKGVRCRPPTRPVLSGSVDRGASPRTRQVAEGASSSTATPRELDDEAVRFEVAKSFTSKWCKDIAQRRKRVAKLRARRTVSKEGGEETVASSKCREGAKPVKPTKPASRRKPHPTSEVSNIHGFLLQQDIAELVKTTQYTRRELFVLFNRFKALSALSANPAGIDKEAFRKGVPLLSVEDDLFVDRVFTVLDEDGSGIIDWHEFIEAMSSLEKGSREKRTEFLFRVYDIDKDGGITRDELCQFFTSSLMVTVDANIKEVSDYFVEQVFSEVDLNGDGSMNVEEALQYIQRAQTMPSTF</sequence>
<feature type="domain" description="EF-hand" evidence="4">
    <location>
        <begin position="230"/>
        <end position="265"/>
    </location>
</feature>
<dbReference type="PRINTS" id="PR00450">
    <property type="entry name" value="RECOVERIN"/>
</dbReference>
<gene>
    <name evidence="5" type="ORF">SCF082_LOCUS21162</name>
</gene>
<dbReference type="Pfam" id="PF13833">
    <property type="entry name" value="EF-hand_8"/>
    <property type="match status" value="1"/>
</dbReference>
<proteinExistence type="predicted"/>
<keyword evidence="2" id="KW-0106">Calcium</keyword>
<dbReference type="EMBL" id="CAXAMM010014979">
    <property type="protein sequence ID" value="CAK9035172.1"/>
    <property type="molecule type" value="Genomic_DNA"/>
</dbReference>
<dbReference type="PANTHER" id="PTHR23056">
    <property type="entry name" value="CALCINEURIN B"/>
    <property type="match status" value="1"/>
</dbReference>
<dbReference type="PROSITE" id="PS00018">
    <property type="entry name" value="EF_HAND_1"/>
    <property type="match status" value="1"/>
</dbReference>
<dbReference type="CDD" id="cd00051">
    <property type="entry name" value="EFh"/>
    <property type="match status" value="2"/>
</dbReference>
<dbReference type="InterPro" id="IPR002048">
    <property type="entry name" value="EF_hand_dom"/>
</dbReference>
<evidence type="ECO:0000256" key="3">
    <source>
        <dbReference type="SAM" id="MobiDB-lite"/>
    </source>
</evidence>
<feature type="region of interest" description="Disordered" evidence="3">
    <location>
        <begin position="40"/>
        <end position="93"/>
    </location>
</feature>
<evidence type="ECO:0000256" key="2">
    <source>
        <dbReference type="ARBA" id="ARBA00022837"/>
    </source>
</evidence>
<dbReference type="Pfam" id="PF13499">
    <property type="entry name" value="EF-hand_7"/>
    <property type="match status" value="1"/>
</dbReference>
<keyword evidence="6" id="KW-1185">Reference proteome</keyword>
<organism evidence="5 6">
    <name type="scientific">Durusdinium trenchii</name>
    <dbReference type="NCBI Taxonomy" id="1381693"/>
    <lineage>
        <taxon>Eukaryota</taxon>
        <taxon>Sar</taxon>
        <taxon>Alveolata</taxon>
        <taxon>Dinophyceae</taxon>
        <taxon>Suessiales</taxon>
        <taxon>Symbiodiniaceae</taxon>
        <taxon>Durusdinium</taxon>
    </lineage>
</organism>
<name>A0ABP0L7M5_9DINO</name>
<dbReference type="SMART" id="SM00054">
    <property type="entry name" value="EFh"/>
    <property type="match status" value="3"/>
</dbReference>
<feature type="domain" description="EF-hand" evidence="4">
    <location>
        <begin position="266"/>
        <end position="301"/>
    </location>
</feature>
<dbReference type="InterPro" id="IPR011992">
    <property type="entry name" value="EF-hand-dom_pair"/>
</dbReference>
<evidence type="ECO:0000256" key="1">
    <source>
        <dbReference type="ARBA" id="ARBA00022737"/>
    </source>
</evidence>
<dbReference type="InterPro" id="IPR045198">
    <property type="entry name" value="CNBL1-10"/>
</dbReference>
<feature type="domain" description="EF-hand" evidence="4">
    <location>
        <begin position="315"/>
        <end position="345"/>
    </location>
</feature>
<protein>
    <submittedName>
        <fullName evidence="5">Calcineurin B-like protein 10 (SOS3-like calcium binding protein 8) (SCaBP8)</fullName>
    </submittedName>
</protein>
<keyword evidence="1" id="KW-0677">Repeat</keyword>
<reference evidence="5 6" key="1">
    <citation type="submission" date="2024-02" db="EMBL/GenBank/DDBJ databases">
        <authorList>
            <person name="Chen Y."/>
            <person name="Shah S."/>
            <person name="Dougan E. K."/>
            <person name="Thang M."/>
            <person name="Chan C."/>
        </authorList>
    </citation>
    <scope>NUCLEOTIDE SEQUENCE [LARGE SCALE GENOMIC DNA]</scope>
</reference>
<dbReference type="PROSITE" id="PS50222">
    <property type="entry name" value="EF_HAND_2"/>
    <property type="match status" value="3"/>
</dbReference>
<feature type="region of interest" description="Disordered" evidence="3">
    <location>
        <begin position="130"/>
        <end position="168"/>
    </location>
</feature>
<dbReference type="Gene3D" id="1.10.238.10">
    <property type="entry name" value="EF-hand"/>
    <property type="match status" value="1"/>
</dbReference>
<dbReference type="InterPro" id="IPR018247">
    <property type="entry name" value="EF_Hand_1_Ca_BS"/>
</dbReference>
<evidence type="ECO:0000259" key="4">
    <source>
        <dbReference type="PROSITE" id="PS50222"/>
    </source>
</evidence>
<dbReference type="SUPFAM" id="SSF47473">
    <property type="entry name" value="EF-hand"/>
    <property type="match status" value="1"/>
</dbReference>
<evidence type="ECO:0000313" key="6">
    <source>
        <dbReference type="Proteomes" id="UP001642464"/>
    </source>
</evidence>